<dbReference type="OrthoDB" id="9815809at2"/>
<proteinExistence type="predicted"/>
<evidence type="ECO:0000256" key="2">
    <source>
        <dbReference type="SAM" id="Phobius"/>
    </source>
</evidence>
<dbReference type="RefSeq" id="WP_092887875.1">
    <property type="nucleotide sequence ID" value="NZ_CP061498.1"/>
</dbReference>
<reference evidence="4 5" key="1">
    <citation type="submission" date="2016-10" db="EMBL/GenBank/DDBJ databases">
        <authorList>
            <person name="de Groot N.N."/>
        </authorList>
    </citation>
    <scope>NUCLEOTIDE SEQUENCE [LARGE SCALE GENOMIC DNA]</scope>
    <source>
        <strain evidence="4 5">CGMCC 1.8894</strain>
    </source>
</reference>
<dbReference type="PANTHER" id="PTHR22911">
    <property type="entry name" value="ACYL-MALONYL CONDENSING ENZYME-RELATED"/>
    <property type="match status" value="1"/>
</dbReference>
<feature type="transmembrane region" description="Helical" evidence="2">
    <location>
        <begin position="191"/>
        <end position="211"/>
    </location>
</feature>
<accession>A0A1H2XQD1</accession>
<evidence type="ECO:0000313" key="4">
    <source>
        <dbReference type="EMBL" id="SDW95025.1"/>
    </source>
</evidence>
<dbReference type="SUPFAM" id="SSF103481">
    <property type="entry name" value="Multidrug resistance efflux transporter EmrE"/>
    <property type="match status" value="2"/>
</dbReference>
<evidence type="ECO:0000256" key="1">
    <source>
        <dbReference type="SAM" id="MobiDB-lite"/>
    </source>
</evidence>
<dbReference type="AlphaFoldDB" id="A0A1H2XQD1"/>
<feature type="transmembrane region" description="Helical" evidence="2">
    <location>
        <begin position="140"/>
        <end position="158"/>
    </location>
</feature>
<keyword evidence="5" id="KW-1185">Reference proteome</keyword>
<feature type="transmembrane region" description="Helical" evidence="2">
    <location>
        <begin position="327"/>
        <end position="346"/>
    </location>
</feature>
<feature type="transmembrane region" description="Helical" evidence="2">
    <location>
        <begin position="273"/>
        <end position="293"/>
    </location>
</feature>
<feature type="transmembrane region" description="Helical" evidence="2">
    <location>
        <begin position="247"/>
        <end position="267"/>
    </location>
</feature>
<dbReference type="InterPro" id="IPR000620">
    <property type="entry name" value="EamA_dom"/>
</dbReference>
<feature type="compositionally biased region" description="Gly residues" evidence="1">
    <location>
        <begin position="87"/>
        <end position="96"/>
    </location>
</feature>
<feature type="domain" description="EamA" evidence="3">
    <location>
        <begin position="218"/>
        <end position="344"/>
    </location>
</feature>
<feature type="region of interest" description="Disordered" evidence="1">
    <location>
        <begin position="77"/>
        <end position="98"/>
    </location>
</feature>
<protein>
    <submittedName>
        <fullName evidence="4">EamA-like transporter family protein</fullName>
    </submittedName>
</protein>
<evidence type="ECO:0000313" key="5">
    <source>
        <dbReference type="Proteomes" id="UP000198539"/>
    </source>
</evidence>
<feature type="transmembrane region" description="Helical" evidence="2">
    <location>
        <begin position="164"/>
        <end position="184"/>
    </location>
</feature>
<keyword evidence="2" id="KW-0472">Membrane</keyword>
<dbReference type="Pfam" id="PF00892">
    <property type="entry name" value="EamA"/>
    <property type="match status" value="2"/>
</dbReference>
<gene>
    <name evidence="4" type="ORF">SAMN04488238_104279</name>
</gene>
<evidence type="ECO:0000259" key="3">
    <source>
        <dbReference type="Pfam" id="PF00892"/>
    </source>
</evidence>
<organism evidence="4 5">
    <name type="scientific">Roseicitreum antarcticum</name>
    <dbReference type="NCBI Taxonomy" id="564137"/>
    <lineage>
        <taxon>Bacteria</taxon>
        <taxon>Pseudomonadati</taxon>
        <taxon>Pseudomonadota</taxon>
        <taxon>Alphaproteobacteria</taxon>
        <taxon>Rhodobacterales</taxon>
        <taxon>Paracoccaceae</taxon>
        <taxon>Roseicitreum</taxon>
    </lineage>
</organism>
<dbReference type="Proteomes" id="UP000198539">
    <property type="component" value="Unassembled WGS sequence"/>
</dbReference>
<dbReference type="GO" id="GO:0016020">
    <property type="term" value="C:membrane"/>
    <property type="evidence" value="ECO:0007669"/>
    <property type="project" value="InterPro"/>
</dbReference>
<dbReference type="EMBL" id="FNOM01000004">
    <property type="protein sequence ID" value="SDW95025.1"/>
    <property type="molecule type" value="Genomic_DNA"/>
</dbReference>
<dbReference type="InterPro" id="IPR037185">
    <property type="entry name" value="EmrE-like"/>
</dbReference>
<feature type="domain" description="EamA" evidence="3">
    <location>
        <begin position="136"/>
        <end position="206"/>
    </location>
</feature>
<sequence>MSNAPPPPGPARNNLRGAGWLLADMALNIWALTIVKAMGADFSAAQIVFIRAAVGLVLLIPFVARAVYRARAQALQGADDPDDGKAAGTGGAGTDRGTGAAMRLGGAVGTGAGAGVGTGRALGLTGAQGALRLRQPWLHLLRVMLSTVALTSSFFAVAKVPLALFTAINFTRPVVMMVMAALILREVIRPTHWLAGAVGLVGVLIAVQPAGMVANPGVLALFVTVFAGTGAIIVTRKMRAEPPLIMMLTYTAGLALFTLPLALWFWVPLGDGWRVLIWVGVFSQAAQFCFLRAHFWGEAGVLGPLSYASLVLSTLVGYLVFDEVPTPAMALGAGLIVLATLSISGLPRKIWPRKFWPHKI</sequence>
<dbReference type="PANTHER" id="PTHR22911:SF135">
    <property type="entry name" value="BLR4310 PROTEIN"/>
    <property type="match status" value="1"/>
</dbReference>
<feature type="transmembrane region" description="Helical" evidence="2">
    <location>
        <begin position="300"/>
        <end position="321"/>
    </location>
</feature>
<keyword evidence="2" id="KW-1133">Transmembrane helix</keyword>
<name>A0A1H2XQD1_9RHOB</name>
<keyword evidence="2" id="KW-0812">Transmembrane</keyword>
<feature type="transmembrane region" description="Helical" evidence="2">
    <location>
        <begin position="44"/>
        <end position="64"/>
    </location>
</feature>
<feature type="transmembrane region" description="Helical" evidence="2">
    <location>
        <begin position="217"/>
        <end position="235"/>
    </location>
</feature>
<dbReference type="STRING" id="564137.SAMN04488238_104279"/>